<reference evidence="9" key="1">
    <citation type="submission" date="2015-08" db="EMBL/GenBank/DDBJ databases">
        <title>Genome sequence of the strict anaerobe Clostridium homopropionicum LuHBu1 (DSM 5847T).</title>
        <authorList>
            <person name="Poehlein A."/>
            <person name="Beck M."/>
            <person name="Schiel-Bengelsdorf B."/>
            <person name="Bengelsdorf F.R."/>
            <person name="Daniel R."/>
            <person name="Duerre P."/>
        </authorList>
    </citation>
    <scope>NUCLEOTIDE SEQUENCE [LARGE SCALE GENOMIC DNA]</scope>
    <source>
        <strain evidence="9">DSM 5847</strain>
    </source>
</reference>
<dbReference type="PROSITE" id="PS00166">
    <property type="entry name" value="ENOYL_COA_HYDRATASE"/>
    <property type="match status" value="1"/>
</dbReference>
<comment type="subunit">
    <text evidence="3">Homotetramer.</text>
</comment>
<dbReference type="PATRIC" id="fig|1121318.3.peg.1881"/>
<dbReference type="AlphaFoldDB" id="A0A0L6Z9Y1"/>
<dbReference type="InterPro" id="IPR029045">
    <property type="entry name" value="ClpP/crotonase-like_dom_sf"/>
</dbReference>
<dbReference type="PANTHER" id="PTHR11941">
    <property type="entry name" value="ENOYL-COA HYDRATASE-RELATED"/>
    <property type="match status" value="1"/>
</dbReference>
<dbReference type="GO" id="GO:0018812">
    <property type="term" value="F:3-hydroxyacyl-CoA dehydratase activity"/>
    <property type="evidence" value="ECO:0007669"/>
    <property type="project" value="UniProtKB-EC"/>
</dbReference>
<dbReference type="Gene3D" id="3.90.226.10">
    <property type="entry name" value="2-enoyl-CoA Hydratase, Chain A, domain 1"/>
    <property type="match status" value="1"/>
</dbReference>
<evidence type="ECO:0000256" key="2">
    <source>
        <dbReference type="ARBA" id="ARBA00005254"/>
    </source>
</evidence>
<dbReference type="SUPFAM" id="SSF52096">
    <property type="entry name" value="ClpP/crotonase"/>
    <property type="match status" value="1"/>
</dbReference>
<dbReference type="InterPro" id="IPR014748">
    <property type="entry name" value="Enoyl-CoA_hydra_C"/>
</dbReference>
<accession>A0A0L6Z9Y1</accession>
<evidence type="ECO:0000256" key="1">
    <source>
        <dbReference type="ARBA" id="ARBA00005086"/>
    </source>
</evidence>
<evidence type="ECO:0000256" key="4">
    <source>
        <dbReference type="ARBA" id="ARBA00023239"/>
    </source>
</evidence>
<dbReference type="Proteomes" id="UP000037043">
    <property type="component" value="Unassembled WGS sequence"/>
</dbReference>
<comment type="caution">
    <text evidence="8">The sequence shown here is derived from an EMBL/GenBank/DDBJ whole genome shotgun (WGS) entry which is preliminary data.</text>
</comment>
<dbReference type="GO" id="GO:0006635">
    <property type="term" value="P:fatty acid beta-oxidation"/>
    <property type="evidence" value="ECO:0007669"/>
    <property type="project" value="TreeGrafter"/>
</dbReference>
<dbReference type="FunFam" id="1.10.12.10:FF:000001">
    <property type="entry name" value="Probable enoyl-CoA hydratase, mitochondrial"/>
    <property type="match status" value="1"/>
</dbReference>
<dbReference type="CDD" id="cd06558">
    <property type="entry name" value="crotonase-like"/>
    <property type="match status" value="1"/>
</dbReference>
<comment type="similarity">
    <text evidence="2 7">Belongs to the enoyl-CoA hydratase/isomerase family.</text>
</comment>
<evidence type="ECO:0000256" key="6">
    <source>
        <dbReference type="ARBA" id="ARBA00067035"/>
    </source>
</evidence>
<comment type="pathway">
    <text evidence="1">Lipid metabolism; butanoate metabolism.</text>
</comment>
<organism evidence="8 9">
    <name type="scientific">Clostridium homopropionicum DSM 5847</name>
    <dbReference type="NCBI Taxonomy" id="1121318"/>
    <lineage>
        <taxon>Bacteria</taxon>
        <taxon>Bacillati</taxon>
        <taxon>Bacillota</taxon>
        <taxon>Clostridia</taxon>
        <taxon>Eubacteriales</taxon>
        <taxon>Clostridiaceae</taxon>
        <taxon>Clostridium</taxon>
    </lineage>
</organism>
<evidence type="ECO:0000256" key="3">
    <source>
        <dbReference type="ARBA" id="ARBA00011881"/>
    </source>
</evidence>
<evidence type="ECO:0000313" key="8">
    <source>
        <dbReference type="EMBL" id="KOA19775.1"/>
    </source>
</evidence>
<evidence type="ECO:0000313" key="9">
    <source>
        <dbReference type="Proteomes" id="UP000037043"/>
    </source>
</evidence>
<dbReference type="RefSeq" id="WP_052221404.1">
    <property type="nucleotide sequence ID" value="NZ_LHUR01000022.1"/>
</dbReference>
<dbReference type="STRING" id="36844.SAMN04488501_102129"/>
<dbReference type="InterPro" id="IPR018376">
    <property type="entry name" value="Enoyl-CoA_hyd/isom_CS"/>
</dbReference>
<proteinExistence type="inferred from homology"/>
<keyword evidence="4 8" id="KW-0456">Lyase</keyword>
<evidence type="ECO:0000256" key="7">
    <source>
        <dbReference type="RuleBase" id="RU003707"/>
    </source>
</evidence>
<sequence>MSKVLLEKQGHIAILTLNNPSILNALNEEFMADIDNAISEVDKDKDIYVLIITGVGKAFIAGADISEMLPLTAPETLQWGKVGSDLNVKIESLRIPVIAALNGFTLGGGCELAMSCDIRIASENAKFGQPEVGLGITPGAGGTQRLPRIVGAAKAKELLFTGKIIDAQEAFSIGLVNKVVAHEELMSEALTMANQIVVNAQIAVQQTKRAVNKGLETDLETGLAYELQAFSLCNATEDKKIGMGAFVNKQKEKHFVYK</sequence>
<dbReference type="Gene3D" id="1.10.12.10">
    <property type="entry name" value="Lyase 2-enoyl-coa Hydratase, Chain A, domain 2"/>
    <property type="match status" value="1"/>
</dbReference>
<dbReference type="EMBL" id="LHUR01000022">
    <property type="protein sequence ID" value="KOA19775.1"/>
    <property type="molecule type" value="Genomic_DNA"/>
</dbReference>
<comment type="catalytic activity">
    <reaction evidence="5">
        <text>a short-chain (3S)-3-hydroxyacyl-CoA = a short-chain (2E)-enoyl-CoA + H2O</text>
        <dbReference type="Rhea" id="RHEA:52664"/>
        <dbReference type="ChEBI" id="CHEBI:15377"/>
        <dbReference type="ChEBI" id="CHEBI:87488"/>
        <dbReference type="ChEBI" id="CHEBI:136760"/>
        <dbReference type="EC" id="4.2.1.150"/>
    </reaction>
</comment>
<dbReference type="FunFam" id="3.90.226.10:FF:000009">
    <property type="entry name" value="Carnitinyl-CoA dehydratase"/>
    <property type="match status" value="1"/>
</dbReference>
<keyword evidence="9" id="KW-1185">Reference proteome</keyword>
<dbReference type="EC" id="4.2.1.150" evidence="6"/>
<dbReference type="InterPro" id="IPR001753">
    <property type="entry name" value="Enoyl-CoA_hydra/iso"/>
</dbReference>
<protein>
    <recommendedName>
        <fullName evidence="6">short-chain-enoyl-CoA hydratase</fullName>
        <ecNumber evidence="6">4.2.1.150</ecNumber>
    </recommendedName>
</protein>
<dbReference type="Pfam" id="PF00378">
    <property type="entry name" value="ECH_1"/>
    <property type="match status" value="1"/>
</dbReference>
<name>A0A0L6Z9Y1_9CLOT</name>
<evidence type="ECO:0000256" key="5">
    <source>
        <dbReference type="ARBA" id="ARBA00050624"/>
    </source>
</evidence>
<gene>
    <name evidence="8" type="primary">echA8_1</name>
    <name evidence="8" type="ORF">CLHOM_18640</name>
</gene>
<dbReference type="PANTHER" id="PTHR11941:SF54">
    <property type="entry name" value="ENOYL-COA HYDRATASE, MITOCHONDRIAL"/>
    <property type="match status" value="1"/>
</dbReference>